<sequence>MPLHYSETLVKLTNDCQFPGWELF</sequence>
<name>A0A0E9R196_ANGAN</name>
<organism evidence="1">
    <name type="scientific">Anguilla anguilla</name>
    <name type="common">European freshwater eel</name>
    <name type="synonym">Muraena anguilla</name>
    <dbReference type="NCBI Taxonomy" id="7936"/>
    <lineage>
        <taxon>Eukaryota</taxon>
        <taxon>Metazoa</taxon>
        <taxon>Chordata</taxon>
        <taxon>Craniata</taxon>
        <taxon>Vertebrata</taxon>
        <taxon>Euteleostomi</taxon>
        <taxon>Actinopterygii</taxon>
        <taxon>Neopterygii</taxon>
        <taxon>Teleostei</taxon>
        <taxon>Anguilliformes</taxon>
        <taxon>Anguillidae</taxon>
        <taxon>Anguilla</taxon>
    </lineage>
</organism>
<dbReference type="EMBL" id="GBXM01086045">
    <property type="protein sequence ID" value="JAH22532.1"/>
    <property type="molecule type" value="Transcribed_RNA"/>
</dbReference>
<dbReference type="AlphaFoldDB" id="A0A0E9R196"/>
<proteinExistence type="predicted"/>
<accession>A0A0E9R196</accession>
<protein>
    <submittedName>
        <fullName evidence="1">Uncharacterized protein</fullName>
    </submittedName>
</protein>
<reference evidence="1" key="1">
    <citation type="submission" date="2014-11" db="EMBL/GenBank/DDBJ databases">
        <authorList>
            <person name="Amaro Gonzalez C."/>
        </authorList>
    </citation>
    <scope>NUCLEOTIDE SEQUENCE</scope>
</reference>
<reference evidence="1" key="2">
    <citation type="journal article" date="2015" name="Fish Shellfish Immunol.">
        <title>Early steps in the European eel (Anguilla anguilla)-Vibrio vulnificus interaction in the gills: Role of the RtxA13 toxin.</title>
        <authorList>
            <person name="Callol A."/>
            <person name="Pajuelo D."/>
            <person name="Ebbesson L."/>
            <person name="Teles M."/>
            <person name="MacKenzie S."/>
            <person name="Amaro C."/>
        </authorList>
    </citation>
    <scope>NUCLEOTIDE SEQUENCE</scope>
</reference>
<evidence type="ECO:0000313" key="1">
    <source>
        <dbReference type="EMBL" id="JAH22532.1"/>
    </source>
</evidence>